<feature type="compositionally biased region" description="Basic and acidic residues" evidence="6">
    <location>
        <begin position="379"/>
        <end position="391"/>
    </location>
</feature>
<reference evidence="10" key="1">
    <citation type="journal article" date="2010" name="Genome Res.">
        <title>Population genomic sequencing of Coccidioides fungi reveals recent hybridization and transposon control.</title>
        <authorList>
            <person name="Neafsey D.E."/>
            <person name="Barker B.M."/>
            <person name="Sharpton T.J."/>
            <person name="Stajich J.E."/>
            <person name="Park D.J."/>
            <person name="Whiston E."/>
            <person name="Hung C.-Y."/>
            <person name="McMahan C."/>
            <person name="White J."/>
            <person name="Sykes S."/>
            <person name="Heiman D."/>
            <person name="Young S."/>
            <person name="Zeng Q."/>
            <person name="Abouelleil A."/>
            <person name="Aftuck L."/>
            <person name="Bessette D."/>
            <person name="Brown A."/>
            <person name="FitzGerald M."/>
            <person name="Lui A."/>
            <person name="Macdonald J.P."/>
            <person name="Priest M."/>
            <person name="Orbach M.J."/>
            <person name="Galgiani J.N."/>
            <person name="Kirkland T.N."/>
            <person name="Cole G.T."/>
            <person name="Birren B.W."/>
            <person name="Henn M.R."/>
            <person name="Taylor J.W."/>
            <person name="Rounsley S.D."/>
        </authorList>
    </citation>
    <scope>NUCLEOTIDE SEQUENCE [LARGE SCALE GENOMIC DNA]</scope>
    <source>
        <strain evidence="10">H538.4</strain>
    </source>
</reference>
<evidence type="ECO:0000259" key="8">
    <source>
        <dbReference type="Pfam" id="PF20684"/>
    </source>
</evidence>
<sequence length="391" mass="42961">MYAGACGRGSPSSADVVIHIPPGPNPFPLLKCLLMITAGPVRVWLLGTFEANGRIPFDTGTPSAPSRGYQLYITALVMVLVAALFVFARIFSRIATKRVGLDDYLVIAALWFFIAQPLYKLVLGFTKAAILFQRVCRGVLLAVTIWAVAALLATIFQCLPIEASWDKSIAHKCINKNAFWYGFAVTNTSLDFILLLLPIQPVLKLHLHWKEKVGLLGVFALGTFVCITSIIRTTAVAQTTTGPKKDITWDFIPRSVWTLVEANTGIICACLPILKGPLGRLFPRLFHLSTGKGTNNRYGSGRVNSYVLQHRAGHEVSGNQVTNISTGAGRKGAESGDPYSRRSSEEYIIDSKDNHSRDGMEPGIMMKREIDVSYETEAESSRSLKQTDERL</sequence>
<feature type="transmembrane region" description="Helical" evidence="7">
    <location>
        <begin position="104"/>
        <end position="126"/>
    </location>
</feature>
<feature type="transmembrane region" description="Helical" evidence="7">
    <location>
        <begin position="215"/>
        <end position="235"/>
    </location>
</feature>
<accession>A0A0J8RUI7</accession>
<feature type="transmembrane region" description="Helical" evidence="7">
    <location>
        <begin position="138"/>
        <end position="159"/>
    </location>
</feature>
<dbReference type="EMBL" id="DS017007">
    <property type="protein sequence ID" value="KMU88835.1"/>
    <property type="molecule type" value="Genomic_DNA"/>
</dbReference>
<comment type="subcellular location">
    <subcellularLocation>
        <location evidence="1">Membrane</location>
        <topology evidence="1">Multi-pass membrane protein</topology>
    </subcellularLocation>
</comment>
<feature type="region of interest" description="Disordered" evidence="6">
    <location>
        <begin position="320"/>
        <end position="391"/>
    </location>
</feature>
<keyword evidence="4 7" id="KW-0472">Membrane</keyword>
<organism evidence="9 10">
    <name type="scientific">Coccidioides immitis H538.4</name>
    <dbReference type="NCBI Taxonomy" id="396776"/>
    <lineage>
        <taxon>Eukaryota</taxon>
        <taxon>Fungi</taxon>
        <taxon>Dikarya</taxon>
        <taxon>Ascomycota</taxon>
        <taxon>Pezizomycotina</taxon>
        <taxon>Eurotiomycetes</taxon>
        <taxon>Eurotiomycetidae</taxon>
        <taxon>Onygenales</taxon>
        <taxon>Onygenaceae</taxon>
        <taxon>Coccidioides</taxon>
    </lineage>
</organism>
<dbReference type="Pfam" id="PF20684">
    <property type="entry name" value="Fung_rhodopsin"/>
    <property type="match status" value="1"/>
</dbReference>
<name>A0A0J8RUI7_COCIT</name>
<proteinExistence type="inferred from homology"/>
<dbReference type="PANTHER" id="PTHR33048">
    <property type="entry name" value="PTH11-LIKE INTEGRAL MEMBRANE PROTEIN (AFU_ORTHOLOGUE AFUA_5G11245)"/>
    <property type="match status" value="1"/>
</dbReference>
<feature type="transmembrane region" description="Helical" evidence="7">
    <location>
        <begin position="71"/>
        <end position="92"/>
    </location>
</feature>
<dbReference type="GO" id="GO:0016020">
    <property type="term" value="C:membrane"/>
    <property type="evidence" value="ECO:0007669"/>
    <property type="project" value="UniProtKB-SubCell"/>
</dbReference>
<evidence type="ECO:0000256" key="4">
    <source>
        <dbReference type="ARBA" id="ARBA00023136"/>
    </source>
</evidence>
<feature type="domain" description="Rhodopsin" evidence="8">
    <location>
        <begin position="101"/>
        <end position="278"/>
    </location>
</feature>
<dbReference type="Proteomes" id="UP000054563">
    <property type="component" value="Unassembled WGS sequence"/>
</dbReference>
<evidence type="ECO:0000256" key="5">
    <source>
        <dbReference type="ARBA" id="ARBA00038359"/>
    </source>
</evidence>
<protein>
    <recommendedName>
        <fullName evidence="8">Rhodopsin domain-containing protein</fullName>
    </recommendedName>
</protein>
<dbReference type="PANTHER" id="PTHR33048:SF55">
    <property type="entry name" value="INTEGRAL MEMBRANE PROTEIN"/>
    <property type="match status" value="1"/>
</dbReference>
<dbReference type="eggNOG" id="ENOG502SKCZ">
    <property type="taxonomic scope" value="Eukaryota"/>
</dbReference>
<gene>
    <name evidence="9" type="ORF">CIHG_06502</name>
</gene>
<evidence type="ECO:0000313" key="9">
    <source>
        <dbReference type="EMBL" id="KMU88835.1"/>
    </source>
</evidence>
<keyword evidence="2 7" id="KW-0812">Transmembrane</keyword>
<evidence type="ECO:0000256" key="2">
    <source>
        <dbReference type="ARBA" id="ARBA00022692"/>
    </source>
</evidence>
<feature type="transmembrane region" description="Helical" evidence="7">
    <location>
        <begin position="179"/>
        <end position="203"/>
    </location>
</feature>
<evidence type="ECO:0000256" key="1">
    <source>
        <dbReference type="ARBA" id="ARBA00004141"/>
    </source>
</evidence>
<feature type="compositionally biased region" description="Basic and acidic residues" evidence="6">
    <location>
        <begin position="331"/>
        <end position="371"/>
    </location>
</feature>
<keyword evidence="3 7" id="KW-1133">Transmembrane helix</keyword>
<comment type="similarity">
    <text evidence="5">Belongs to the SAT4 family.</text>
</comment>
<dbReference type="AlphaFoldDB" id="A0A0J8RUI7"/>
<dbReference type="STRING" id="396776.A0A0J8RUI7"/>
<evidence type="ECO:0000256" key="6">
    <source>
        <dbReference type="SAM" id="MobiDB-lite"/>
    </source>
</evidence>
<evidence type="ECO:0000256" key="3">
    <source>
        <dbReference type="ARBA" id="ARBA00022989"/>
    </source>
</evidence>
<dbReference type="InterPro" id="IPR052337">
    <property type="entry name" value="SAT4-like"/>
</dbReference>
<dbReference type="InterPro" id="IPR049326">
    <property type="entry name" value="Rhodopsin_dom_fungi"/>
</dbReference>
<dbReference type="VEuPathDB" id="FungiDB:CIHG_06502"/>
<evidence type="ECO:0000313" key="10">
    <source>
        <dbReference type="Proteomes" id="UP000054563"/>
    </source>
</evidence>
<dbReference type="OrthoDB" id="444631at2759"/>
<evidence type="ECO:0000256" key="7">
    <source>
        <dbReference type="SAM" id="Phobius"/>
    </source>
</evidence>